<dbReference type="GO" id="GO:0003341">
    <property type="term" value="P:cilium movement"/>
    <property type="evidence" value="ECO:0007669"/>
    <property type="project" value="UniProtKB-ARBA"/>
</dbReference>
<evidence type="ECO:0000256" key="10">
    <source>
        <dbReference type="SAM" id="Coils"/>
    </source>
</evidence>
<keyword evidence="5 10" id="KW-0175">Coiled coil</keyword>
<keyword evidence="2" id="KW-0963">Cytoplasm</keyword>
<dbReference type="InterPro" id="IPR015943">
    <property type="entry name" value="WD40/YVTN_repeat-like_dom_sf"/>
</dbReference>
<feature type="region of interest" description="Disordered" evidence="11">
    <location>
        <begin position="115"/>
        <end position="135"/>
    </location>
</feature>
<evidence type="ECO:0000256" key="5">
    <source>
        <dbReference type="ARBA" id="ARBA00023054"/>
    </source>
</evidence>
<name>A0AA35SX06_GEOBA</name>
<evidence type="ECO:0000256" key="7">
    <source>
        <dbReference type="ARBA" id="ARBA00023273"/>
    </source>
</evidence>
<feature type="coiled-coil region" evidence="10">
    <location>
        <begin position="509"/>
        <end position="553"/>
    </location>
</feature>
<evidence type="ECO:0000313" key="13">
    <source>
        <dbReference type="Proteomes" id="UP001174909"/>
    </source>
</evidence>
<comment type="caution">
    <text evidence="12">The sequence shown here is derived from an EMBL/GenBank/DDBJ whole genome shotgun (WGS) entry which is preliminary data.</text>
</comment>
<feature type="compositionally biased region" description="Polar residues" evidence="11">
    <location>
        <begin position="684"/>
        <end position="695"/>
    </location>
</feature>
<dbReference type="InterPro" id="IPR036322">
    <property type="entry name" value="WD40_repeat_dom_sf"/>
</dbReference>
<evidence type="ECO:0000256" key="6">
    <source>
        <dbReference type="ARBA" id="ARBA00023212"/>
    </source>
</evidence>
<dbReference type="Gene3D" id="2.130.10.10">
    <property type="entry name" value="YVTN repeat-like/Quinoprotein amine dehydrogenase"/>
    <property type="match status" value="1"/>
</dbReference>
<keyword evidence="13" id="KW-1185">Reference proteome</keyword>
<evidence type="ECO:0000256" key="1">
    <source>
        <dbReference type="ARBA" id="ARBA00004430"/>
    </source>
</evidence>
<keyword evidence="4" id="KW-0677">Repeat</keyword>
<feature type="region of interest" description="Disordered" evidence="11">
    <location>
        <begin position="299"/>
        <end position="333"/>
    </location>
</feature>
<keyword evidence="12" id="KW-0282">Flagellum</keyword>
<keyword evidence="3" id="KW-0853">WD repeat</keyword>
<dbReference type="PANTHER" id="PTHR14885:SF1">
    <property type="entry name" value="CILIA- AND FLAGELLA-ASSOCIATED PROTEIN 43"/>
    <property type="match status" value="1"/>
</dbReference>
<evidence type="ECO:0000256" key="2">
    <source>
        <dbReference type="ARBA" id="ARBA00022490"/>
    </source>
</evidence>
<protein>
    <recommendedName>
        <fullName evidence="9">Cilia- and flagella-associated protein 43</fullName>
    </recommendedName>
</protein>
<keyword evidence="6" id="KW-0206">Cytoskeleton</keyword>
<feature type="region of interest" description="Disordered" evidence="11">
    <location>
        <begin position="670"/>
        <end position="724"/>
    </location>
</feature>
<proteinExistence type="inferred from homology"/>
<evidence type="ECO:0000256" key="11">
    <source>
        <dbReference type="SAM" id="MobiDB-lite"/>
    </source>
</evidence>
<comment type="similarity">
    <text evidence="8">Belongs to the CFAP43 family.</text>
</comment>
<dbReference type="EMBL" id="CASHTH010002882">
    <property type="protein sequence ID" value="CAI8036586.1"/>
    <property type="molecule type" value="Genomic_DNA"/>
</dbReference>
<keyword evidence="7" id="KW-0966">Cell projection</keyword>
<feature type="compositionally biased region" description="Acidic residues" evidence="11">
    <location>
        <begin position="305"/>
        <end position="315"/>
    </location>
</feature>
<dbReference type="GO" id="GO:0060271">
    <property type="term" value="P:cilium assembly"/>
    <property type="evidence" value="ECO:0007669"/>
    <property type="project" value="TreeGrafter"/>
</dbReference>
<evidence type="ECO:0000256" key="4">
    <source>
        <dbReference type="ARBA" id="ARBA00022737"/>
    </source>
</evidence>
<keyword evidence="12" id="KW-0969">Cilium</keyword>
<evidence type="ECO:0000256" key="9">
    <source>
        <dbReference type="ARBA" id="ARBA00023662"/>
    </source>
</evidence>
<organism evidence="12 13">
    <name type="scientific">Geodia barretti</name>
    <name type="common">Barrett's horny sponge</name>
    <dbReference type="NCBI Taxonomy" id="519541"/>
    <lineage>
        <taxon>Eukaryota</taxon>
        <taxon>Metazoa</taxon>
        <taxon>Porifera</taxon>
        <taxon>Demospongiae</taxon>
        <taxon>Heteroscleromorpha</taxon>
        <taxon>Tetractinellida</taxon>
        <taxon>Astrophorina</taxon>
        <taxon>Geodiidae</taxon>
        <taxon>Geodia</taxon>
    </lineage>
</organism>
<reference evidence="12" key="1">
    <citation type="submission" date="2023-03" db="EMBL/GenBank/DDBJ databases">
        <authorList>
            <person name="Steffen K."/>
            <person name="Cardenas P."/>
        </authorList>
    </citation>
    <scope>NUCLEOTIDE SEQUENCE</scope>
</reference>
<dbReference type="Pfam" id="PF25828">
    <property type="entry name" value="CC_Cfap43"/>
    <property type="match status" value="1"/>
</dbReference>
<gene>
    <name evidence="12" type="ORF">GBAR_LOCUS20492</name>
</gene>
<feature type="coiled-coil region" evidence="10">
    <location>
        <begin position="859"/>
        <end position="944"/>
    </location>
</feature>
<comment type="subcellular location">
    <subcellularLocation>
        <location evidence="1">Cytoplasm</location>
        <location evidence="1">Cytoskeleton</location>
        <location evidence="1">Cilium axoneme</location>
    </subcellularLocation>
</comment>
<dbReference type="AlphaFoldDB" id="A0AA35SX06"/>
<evidence type="ECO:0000313" key="12">
    <source>
        <dbReference type="EMBL" id="CAI8036586.1"/>
    </source>
</evidence>
<dbReference type="SUPFAM" id="SSF50978">
    <property type="entry name" value="WD40 repeat-like"/>
    <property type="match status" value="1"/>
</dbReference>
<dbReference type="Proteomes" id="UP001174909">
    <property type="component" value="Unassembled WGS sequence"/>
</dbReference>
<dbReference type="GO" id="GO:0005930">
    <property type="term" value="C:axoneme"/>
    <property type="evidence" value="ECO:0007669"/>
    <property type="project" value="UniProtKB-SubCell"/>
</dbReference>
<evidence type="ECO:0000256" key="8">
    <source>
        <dbReference type="ARBA" id="ARBA00023605"/>
    </source>
</evidence>
<dbReference type="PANTHER" id="PTHR14885">
    <property type="entry name" value="CILIA- AND FLAGELLA-ASSOCIATED PROTEIN 43-RELATED"/>
    <property type="match status" value="1"/>
</dbReference>
<evidence type="ECO:0000256" key="3">
    <source>
        <dbReference type="ARBA" id="ARBA00022574"/>
    </source>
</evidence>
<sequence length="1027" mass="117847">MLSPESIVAVHDKGTVQLELSFHQKWIASAGSDGGLLLRLVENQEKAVICKPHNYRRNGCTALVFSRDSQHIVTVGDQSTINCWNWEFTNHGSVKAQAAGDYLERVLHSLGSQHDQENTALEAMPPVSEEPTEEQSTWLEAVEEKVHKAEDEKYADCKSELRREIGQLRGRLLEMIDSNEGAPDLERLDREEFILDMEQHDRLQAEEDQQIQQVKEEIQLSSLAKMFLRQQIKSECWDSMAVKGKIIKAFRGSLEVSNYPMMSRSENEVRELARVKTLRTVEQADREARNEAVDILRKAAQAKDEVEEEEEEGGDEGAAKEEGEEGDAGALYGSHGPKFGGGCEFLYSQFELHSPVARKHQITLLKDCMHRIAETFNKEFEEVARLKQAEIARIREKNVRISKIIQQLQLTEQLVQPTLQSEEQPEGMLTVQDEEVRVEKYLSPEERQKEEEAMRLEEERKLAEMGDNPRERALDMMMGGRLEANVEEDLFKDLPRPDFMQKDPAERTEEEIRAALEFEKKEAEFLEEREKLRKALEGELRKLQSTIAQAMDNFDERLRKLFDLKINTEMALHQEPLKVVGLVSSLQVEEEIAGRERQLNALLEDKKTLKTQLSVVIKSARTKTDECRELYDQMLADDKTLDRNFKRDFADCELFVDQLYKLFKRRPRGQKLKPGASEGGLMSVQKSQNPFSQRPPTAAGDGQRLSVKGSEDGMSELDHPSHMPEGVDAVQWDRLVLARRRKYDSETKLKAVALKLAEMESFLKRRQIEEDRLQAEIQDAFSELNRLSEDKTTFNLDLAVQLLLRQGQVEVEEGDFVPDYSGSVLVHRRAIEELNKEIKTHGEGKLASMNECKDFKSGIRLQEWECKRLKMKVEDLQEQAREVQLLRVTKDLQLSLSEEGSGGRDQHDIETLEKTLELNERTYKKKAREKKKQLARLNAQGEKRRVENRELDQALVEKQVSVLERQAAEKLAGVAPSEAGARQRMADIVSRRRMVELVRAQAAEIQVLRAELERLRMATFPALVQVD</sequence>
<accession>A0AA35SX06</accession>